<feature type="transmembrane region" description="Helical" evidence="1">
    <location>
        <begin position="63"/>
        <end position="85"/>
    </location>
</feature>
<keyword evidence="1" id="KW-1133">Transmembrane helix</keyword>
<dbReference type="Proteomes" id="UP000177177">
    <property type="component" value="Unassembled WGS sequence"/>
</dbReference>
<reference evidence="2 3" key="1">
    <citation type="journal article" date="2016" name="Nat. Commun.">
        <title>Thousands of microbial genomes shed light on interconnected biogeochemical processes in an aquifer system.</title>
        <authorList>
            <person name="Anantharaman K."/>
            <person name="Brown C.T."/>
            <person name="Hug L.A."/>
            <person name="Sharon I."/>
            <person name="Castelle C.J."/>
            <person name="Probst A.J."/>
            <person name="Thomas B.C."/>
            <person name="Singh A."/>
            <person name="Wilkins M.J."/>
            <person name="Karaoz U."/>
            <person name="Brodie E.L."/>
            <person name="Williams K.H."/>
            <person name="Hubbard S.S."/>
            <person name="Banfield J.F."/>
        </authorList>
    </citation>
    <scope>NUCLEOTIDE SEQUENCE [LARGE SCALE GENOMIC DNA]</scope>
</reference>
<name>A0A1G2KXN0_9BACT</name>
<comment type="caution">
    <text evidence="2">The sequence shown here is derived from an EMBL/GenBank/DDBJ whole genome shotgun (WGS) entry which is preliminary data.</text>
</comment>
<dbReference type="AlphaFoldDB" id="A0A1G2KXN0"/>
<evidence type="ECO:0000313" key="2">
    <source>
        <dbReference type="EMBL" id="OHA03282.1"/>
    </source>
</evidence>
<keyword evidence="1" id="KW-0812">Transmembrane</keyword>
<organism evidence="2 3">
    <name type="scientific">Candidatus Sungbacteria bacterium RIFCSPHIGHO2_02_FULL_53_17</name>
    <dbReference type="NCBI Taxonomy" id="1802275"/>
    <lineage>
        <taxon>Bacteria</taxon>
        <taxon>Candidatus Sungiibacteriota</taxon>
    </lineage>
</organism>
<dbReference type="EMBL" id="MHQN01000021">
    <property type="protein sequence ID" value="OHA03282.1"/>
    <property type="molecule type" value="Genomic_DNA"/>
</dbReference>
<accession>A0A1G2KXN0</accession>
<sequence>MGVTDPPTENFVNQIQRDLAYRLDALQSICEQYGAQSEMCQQSIQLWELQHAANVRSAHISFYIHRIGTIISLLIGLIILGFILWKYCKGCISTRTHN</sequence>
<keyword evidence="1" id="KW-0472">Membrane</keyword>
<proteinExistence type="predicted"/>
<evidence type="ECO:0000313" key="3">
    <source>
        <dbReference type="Proteomes" id="UP000177177"/>
    </source>
</evidence>
<gene>
    <name evidence="2" type="ORF">A3C92_03370</name>
</gene>
<evidence type="ECO:0000256" key="1">
    <source>
        <dbReference type="SAM" id="Phobius"/>
    </source>
</evidence>
<protein>
    <submittedName>
        <fullName evidence="2">Uncharacterized protein</fullName>
    </submittedName>
</protein>